<proteinExistence type="predicted"/>
<organism evidence="1 2">
    <name type="scientific">Aspergillus melleus</name>
    <dbReference type="NCBI Taxonomy" id="138277"/>
    <lineage>
        <taxon>Eukaryota</taxon>
        <taxon>Fungi</taxon>
        <taxon>Dikarya</taxon>
        <taxon>Ascomycota</taxon>
        <taxon>Pezizomycotina</taxon>
        <taxon>Eurotiomycetes</taxon>
        <taxon>Eurotiomycetidae</taxon>
        <taxon>Eurotiales</taxon>
        <taxon>Aspergillaceae</taxon>
        <taxon>Aspergillus</taxon>
        <taxon>Aspergillus subgen. Circumdati</taxon>
    </lineage>
</organism>
<evidence type="ECO:0000313" key="2">
    <source>
        <dbReference type="Proteomes" id="UP001177260"/>
    </source>
</evidence>
<reference evidence="1 2" key="1">
    <citation type="journal article" date="2023" name="ACS Omega">
        <title>Identification of the Neoaspergillic Acid Biosynthesis Gene Cluster by Establishing an In Vitro CRISPR-Ribonucleoprotein Genetic System in Aspergillus melleus.</title>
        <authorList>
            <person name="Yuan B."/>
            <person name="Grau M.F."/>
            <person name="Murata R.M."/>
            <person name="Torok T."/>
            <person name="Venkateswaran K."/>
            <person name="Stajich J.E."/>
            <person name="Wang C.C.C."/>
        </authorList>
    </citation>
    <scope>NUCLEOTIDE SEQUENCE [LARGE SCALE GENOMIC DNA]</scope>
    <source>
        <strain evidence="1 2">IMV 1140</strain>
    </source>
</reference>
<keyword evidence="2" id="KW-1185">Reference proteome</keyword>
<protein>
    <submittedName>
        <fullName evidence="1">Uncharacterized protein</fullName>
    </submittedName>
</protein>
<gene>
    <name evidence="1" type="ORF">N8T08_003315</name>
</gene>
<comment type="caution">
    <text evidence="1">The sequence shown here is derived from an EMBL/GenBank/DDBJ whole genome shotgun (WGS) entry which is preliminary data.</text>
</comment>
<name>A0ACC3B745_9EURO</name>
<evidence type="ECO:0000313" key="1">
    <source>
        <dbReference type="EMBL" id="KAK1146225.1"/>
    </source>
</evidence>
<sequence>MAASPLFTGIEVAKTNEYIEAKHVARQAEVCRQLYPSNDIQIQTIAGGIAIKTLPEFLGKLNRIVGLGMDTKVEEQDLRDVETLLKPIGLEPEIHLCALAHPSALQSLDSCGYVVRHFLTTYVCSPGDMATQQRRTAVEDGVTISRITEHETEKFLQASVAGFEDGGRSPELLRFLARLAAGRDDTYLYVATVDHQIAGTAAMAVIDSPNGRVAHLYLDSSLARQRGKGVHAALIRARVLEARRLGMDMASMTTSAGSGSARSAERAGFRLAYTKGIFTKRDR</sequence>
<accession>A0ACC3B745</accession>
<dbReference type="Proteomes" id="UP001177260">
    <property type="component" value="Unassembled WGS sequence"/>
</dbReference>
<dbReference type="EMBL" id="JAOPJF010000019">
    <property type="protein sequence ID" value="KAK1146225.1"/>
    <property type="molecule type" value="Genomic_DNA"/>
</dbReference>